<protein>
    <submittedName>
        <fullName evidence="2">GyrI-like domain-containing protein</fullName>
    </submittedName>
</protein>
<evidence type="ECO:0000313" key="2">
    <source>
        <dbReference type="EMBL" id="MFC3880455.1"/>
    </source>
</evidence>
<dbReference type="InterPro" id="IPR011256">
    <property type="entry name" value="Reg_factor_effector_dom_sf"/>
</dbReference>
<dbReference type="InterPro" id="IPR029441">
    <property type="entry name" value="Cass2"/>
</dbReference>
<proteinExistence type="predicted"/>
<evidence type="ECO:0000313" key="3">
    <source>
        <dbReference type="Proteomes" id="UP001595805"/>
    </source>
</evidence>
<dbReference type="Proteomes" id="UP001595805">
    <property type="component" value="Unassembled WGS sequence"/>
</dbReference>
<comment type="caution">
    <text evidence="2">The sequence shown here is derived from an EMBL/GenBank/DDBJ whole genome shotgun (WGS) entry which is preliminary data.</text>
</comment>
<dbReference type="SUPFAM" id="SSF55136">
    <property type="entry name" value="Probable bacterial effector-binding domain"/>
    <property type="match status" value="1"/>
</dbReference>
<dbReference type="SMART" id="SM00871">
    <property type="entry name" value="AraC_E_bind"/>
    <property type="match status" value="1"/>
</dbReference>
<evidence type="ECO:0000259" key="1">
    <source>
        <dbReference type="SMART" id="SM00871"/>
    </source>
</evidence>
<reference evidence="3" key="1">
    <citation type="journal article" date="2019" name="Int. J. Syst. Evol. Microbiol.">
        <title>The Global Catalogue of Microorganisms (GCM) 10K type strain sequencing project: providing services to taxonomists for standard genome sequencing and annotation.</title>
        <authorList>
            <consortium name="The Broad Institute Genomics Platform"/>
            <consortium name="The Broad Institute Genome Sequencing Center for Infectious Disease"/>
            <person name="Wu L."/>
            <person name="Ma J."/>
        </authorList>
    </citation>
    <scope>NUCLEOTIDE SEQUENCE [LARGE SCALE GENOMIC DNA]</scope>
    <source>
        <strain evidence="3">CCUG 60523</strain>
    </source>
</reference>
<sequence length="162" mass="19169">MKFPSPRIQTLNRQVLLGEYLEMSVVQNRTRELWTSFGPKIKNIENRKGEERFSLQIYPKDYFQHFDPMKVFTKWAAVPVVEEKEQNGLRLLILEKGLYAVFDYRGMPGDSSIFQYIYQEWLPKLGFTLADRPHFEVLGPNYQNGSSESEEEIWIPIEMQKV</sequence>
<name>A0ABV8AU11_9BACT</name>
<dbReference type="Pfam" id="PF14526">
    <property type="entry name" value="Cass2"/>
    <property type="match status" value="1"/>
</dbReference>
<organism evidence="2 3">
    <name type="scientific">Algoriphagus namhaensis</name>
    <dbReference type="NCBI Taxonomy" id="915353"/>
    <lineage>
        <taxon>Bacteria</taxon>
        <taxon>Pseudomonadati</taxon>
        <taxon>Bacteroidota</taxon>
        <taxon>Cytophagia</taxon>
        <taxon>Cytophagales</taxon>
        <taxon>Cyclobacteriaceae</taxon>
        <taxon>Algoriphagus</taxon>
    </lineage>
</organism>
<dbReference type="RefSeq" id="WP_377905813.1">
    <property type="nucleotide sequence ID" value="NZ_JBHRZS010000007.1"/>
</dbReference>
<feature type="domain" description="AraC effector-binding" evidence="1">
    <location>
        <begin position="4"/>
        <end position="158"/>
    </location>
</feature>
<keyword evidence="3" id="KW-1185">Reference proteome</keyword>
<accession>A0ABV8AU11</accession>
<dbReference type="Gene3D" id="3.20.80.10">
    <property type="entry name" value="Regulatory factor, effector binding domain"/>
    <property type="match status" value="1"/>
</dbReference>
<dbReference type="EMBL" id="JBHRZS010000007">
    <property type="protein sequence ID" value="MFC3880455.1"/>
    <property type="molecule type" value="Genomic_DNA"/>
</dbReference>
<gene>
    <name evidence="2" type="ORF">ACFOSV_09725</name>
</gene>
<dbReference type="InterPro" id="IPR010499">
    <property type="entry name" value="AraC_E-bd"/>
</dbReference>